<evidence type="ECO:0000256" key="4">
    <source>
        <dbReference type="ARBA" id="ARBA00023012"/>
    </source>
</evidence>
<keyword evidence="4" id="KW-0902">Two-component regulatory system</keyword>
<proteinExistence type="predicted"/>
<evidence type="ECO:0000259" key="7">
    <source>
        <dbReference type="PROSITE" id="PS50110"/>
    </source>
</evidence>
<comment type="caution">
    <text evidence="8">The sequence shown here is derived from an EMBL/GenBank/DDBJ whole genome shotgun (WGS) entry which is preliminary data.</text>
</comment>
<protein>
    <recommendedName>
        <fullName evidence="2">histidine kinase</fullName>
        <ecNumber evidence="2">2.7.13.3</ecNumber>
    </recommendedName>
</protein>
<dbReference type="SMART" id="SM00448">
    <property type="entry name" value="REC"/>
    <property type="match status" value="1"/>
</dbReference>
<reference evidence="8 9" key="1">
    <citation type="submission" date="2015-06" db="EMBL/GenBank/DDBJ databases">
        <title>Draft genome assembly of filamentous brackish cyanobacterium Limnoraphis robusta strain CS-951.</title>
        <authorList>
            <person name="Willis A."/>
            <person name="Parks M."/>
            <person name="Burford M.A."/>
        </authorList>
    </citation>
    <scope>NUCLEOTIDE SEQUENCE [LARGE SCALE GENOMIC DNA]</scope>
    <source>
        <strain evidence="8 9">CS-951</strain>
    </source>
</reference>
<feature type="coiled-coil region" evidence="6">
    <location>
        <begin position="112"/>
        <end position="163"/>
    </location>
</feature>
<dbReference type="GO" id="GO:0000155">
    <property type="term" value="F:phosphorelay sensor kinase activity"/>
    <property type="evidence" value="ECO:0007669"/>
    <property type="project" value="InterPro"/>
</dbReference>
<keyword evidence="3 5" id="KW-0597">Phosphoprotein</keyword>
<evidence type="ECO:0000313" key="9">
    <source>
        <dbReference type="Proteomes" id="UP000033607"/>
    </source>
</evidence>
<dbReference type="InterPro" id="IPR001789">
    <property type="entry name" value="Sig_transdc_resp-reg_receiver"/>
</dbReference>
<dbReference type="OrthoDB" id="508510at2"/>
<dbReference type="Gene3D" id="3.40.50.2300">
    <property type="match status" value="1"/>
</dbReference>
<organism evidence="8 9">
    <name type="scientific">Limnoraphis robusta CS-951</name>
    <dbReference type="NCBI Taxonomy" id="1637645"/>
    <lineage>
        <taxon>Bacteria</taxon>
        <taxon>Bacillati</taxon>
        <taxon>Cyanobacteriota</taxon>
        <taxon>Cyanophyceae</taxon>
        <taxon>Oscillatoriophycideae</taxon>
        <taxon>Oscillatoriales</taxon>
        <taxon>Sirenicapillariaceae</taxon>
        <taxon>Limnoraphis</taxon>
    </lineage>
</organism>
<dbReference type="PANTHER" id="PTHR43547">
    <property type="entry name" value="TWO-COMPONENT HISTIDINE KINASE"/>
    <property type="match status" value="1"/>
</dbReference>
<dbReference type="AlphaFoldDB" id="A0A0F5YHT7"/>
<dbReference type="Pfam" id="PF00512">
    <property type="entry name" value="HisKA"/>
    <property type="match status" value="1"/>
</dbReference>
<dbReference type="InterPro" id="IPR011006">
    <property type="entry name" value="CheY-like_superfamily"/>
</dbReference>
<dbReference type="InterPro" id="IPR036097">
    <property type="entry name" value="HisK_dim/P_sf"/>
</dbReference>
<accession>A0A0F5YHT7</accession>
<dbReference type="Gene3D" id="1.10.287.130">
    <property type="match status" value="1"/>
</dbReference>
<evidence type="ECO:0000256" key="3">
    <source>
        <dbReference type="ARBA" id="ARBA00022553"/>
    </source>
</evidence>
<keyword evidence="6" id="KW-0175">Coiled coil</keyword>
<dbReference type="CDD" id="cd00082">
    <property type="entry name" value="HisKA"/>
    <property type="match status" value="1"/>
</dbReference>
<dbReference type="SUPFAM" id="SSF47384">
    <property type="entry name" value="Homodimeric domain of signal transducing histidine kinase"/>
    <property type="match status" value="1"/>
</dbReference>
<dbReference type="CDD" id="cd17574">
    <property type="entry name" value="REC_OmpR"/>
    <property type="match status" value="1"/>
</dbReference>
<gene>
    <name evidence="8" type="ORF">WN50_08685</name>
</gene>
<evidence type="ECO:0000256" key="1">
    <source>
        <dbReference type="ARBA" id="ARBA00000085"/>
    </source>
</evidence>
<evidence type="ECO:0000256" key="2">
    <source>
        <dbReference type="ARBA" id="ARBA00012438"/>
    </source>
</evidence>
<dbReference type="PANTHER" id="PTHR43547:SF2">
    <property type="entry name" value="HYBRID SIGNAL TRANSDUCTION HISTIDINE KINASE C"/>
    <property type="match status" value="1"/>
</dbReference>
<dbReference type="RefSeq" id="WP_046278141.1">
    <property type="nucleotide sequence ID" value="NZ_LATL02000321.1"/>
</dbReference>
<evidence type="ECO:0000256" key="5">
    <source>
        <dbReference type="PROSITE-ProRule" id="PRU00169"/>
    </source>
</evidence>
<comment type="catalytic activity">
    <reaction evidence="1">
        <text>ATP + protein L-histidine = ADP + protein N-phospho-L-histidine.</text>
        <dbReference type="EC" id="2.7.13.3"/>
    </reaction>
</comment>
<feature type="modified residue" description="4-aspartylphosphate" evidence="5">
    <location>
        <position position="52"/>
    </location>
</feature>
<dbReference type="Proteomes" id="UP000033607">
    <property type="component" value="Unassembled WGS sequence"/>
</dbReference>
<feature type="domain" description="Response regulatory" evidence="7">
    <location>
        <begin position="3"/>
        <end position="119"/>
    </location>
</feature>
<name>A0A0F5YHT7_9CYAN</name>
<dbReference type="EMBL" id="LATL02000321">
    <property type="protein sequence ID" value="KKD38469.1"/>
    <property type="molecule type" value="Genomic_DNA"/>
</dbReference>
<dbReference type="SUPFAM" id="SSF52172">
    <property type="entry name" value="CheY-like"/>
    <property type="match status" value="1"/>
</dbReference>
<dbReference type="PROSITE" id="PS50110">
    <property type="entry name" value="RESPONSE_REGULATORY"/>
    <property type="match status" value="1"/>
</dbReference>
<dbReference type="Pfam" id="PF00072">
    <property type="entry name" value="Response_reg"/>
    <property type="match status" value="1"/>
</dbReference>
<dbReference type="EC" id="2.7.13.3" evidence="2"/>
<dbReference type="InterPro" id="IPR003661">
    <property type="entry name" value="HisK_dim/P_dom"/>
</dbReference>
<sequence>MKKILVIEDDQPIRISILELLTIEKFEGIGAEDGNEGLQLAKELQPDLIICDIMMPDLDGYSVLYELQQDSATANIPFIFITAKTERQDQRIGMELGADDYITKPFTTSELLEGVKTRLKKQEHYLSQYNQELAYSQKLKEKIQALEEISHSKEELLTQLSEDLRAPLSTIQMAVKLLNMTPSSQVDPLKLKERQKRYLKILQEECNRELEILKQICNIKPEQTTSETKPLRWG</sequence>
<evidence type="ECO:0000313" key="8">
    <source>
        <dbReference type="EMBL" id="KKD38469.1"/>
    </source>
</evidence>
<evidence type="ECO:0000256" key="6">
    <source>
        <dbReference type="SAM" id="Coils"/>
    </source>
</evidence>